<proteinExistence type="predicted"/>
<evidence type="ECO:0000313" key="1">
    <source>
        <dbReference type="EMBL" id="KAF6447573.1"/>
    </source>
</evidence>
<sequence>MSDHNTVQTGGGKVEERHSICEADSSVGVGSRQFCFVRGPGNFYSLAPVALQSLEREGVTLGIRGIFPTLEMRTGPAPGASTAPNFHFLAHQSCVDFLRWSGSCGCSDGGWKPALPDSPLLADVIGLGCSWGWGALGSPRKESLSGI</sequence>
<reference evidence="1 2" key="1">
    <citation type="journal article" date="2020" name="Nature">
        <title>Six reference-quality genomes reveal evolution of bat adaptations.</title>
        <authorList>
            <person name="Jebb D."/>
            <person name="Huang Z."/>
            <person name="Pippel M."/>
            <person name="Hughes G.M."/>
            <person name="Lavrichenko K."/>
            <person name="Devanna P."/>
            <person name="Winkler S."/>
            <person name="Jermiin L.S."/>
            <person name="Skirmuntt E.C."/>
            <person name="Katzourakis A."/>
            <person name="Burkitt-Gray L."/>
            <person name="Ray D.A."/>
            <person name="Sullivan K.A.M."/>
            <person name="Roscito J.G."/>
            <person name="Kirilenko B.M."/>
            <person name="Davalos L.M."/>
            <person name="Corthals A.P."/>
            <person name="Power M.L."/>
            <person name="Jones G."/>
            <person name="Ransome R.D."/>
            <person name="Dechmann D.K.N."/>
            <person name="Locatelli A.G."/>
            <person name="Puechmaille S.J."/>
            <person name="Fedrigo O."/>
            <person name="Jarvis E.D."/>
            <person name="Hiller M."/>
            <person name="Vernes S.C."/>
            <person name="Myers E.W."/>
            <person name="Teeling E.C."/>
        </authorList>
    </citation>
    <scope>NUCLEOTIDE SEQUENCE [LARGE SCALE GENOMIC DNA]</scope>
    <source>
        <strain evidence="1">MRouAeg1</strain>
        <tissue evidence="1">Muscle</tissue>
    </source>
</reference>
<dbReference type="Proteomes" id="UP000593571">
    <property type="component" value="Unassembled WGS sequence"/>
</dbReference>
<organism evidence="1 2">
    <name type="scientific">Rousettus aegyptiacus</name>
    <name type="common">Egyptian fruit bat</name>
    <name type="synonym">Pteropus aegyptiacus</name>
    <dbReference type="NCBI Taxonomy" id="9407"/>
    <lineage>
        <taxon>Eukaryota</taxon>
        <taxon>Metazoa</taxon>
        <taxon>Chordata</taxon>
        <taxon>Craniata</taxon>
        <taxon>Vertebrata</taxon>
        <taxon>Euteleostomi</taxon>
        <taxon>Mammalia</taxon>
        <taxon>Eutheria</taxon>
        <taxon>Laurasiatheria</taxon>
        <taxon>Chiroptera</taxon>
        <taxon>Yinpterochiroptera</taxon>
        <taxon>Pteropodoidea</taxon>
        <taxon>Pteropodidae</taxon>
        <taxon>Rousettinae</taxon>
        <taxon>Rousettus</taxon>
    </lineage>
</organism>
<accession>A0A7J8FIJ5</accession>
<dbReference type="EMBL" id="JACASE010000007">
    <property type="protein sequence ID" value="KAF6447573.1"/>
    <property type="molecule type" value="Genomic_DNA"/>
</dbReference>
<gene>
    <name evidence="1" type="ORF">HJG63_011998</name>
</gene>
<dbReference type="AlphaFoldDB" id="A0A7J8FIJ5"/>
<keyword evidence="2" id="KW-1185">Reference proteome</keyword>
<comment type="caution">
    <text evidence="1">The sequence shown here is derived from an EMBL/GenBank/DDBJ whole genome shotgun (WGS) entry which is preliminary data.</text>
</comment>
<evidence type="ECO:0000313" key="2">
    <source>
        <dbReference type="Proteomes" id="UP000593571"/>
    </source>
</evidence>
<protein>
    <submittedName>
        <fullName evidence="1">Uncharacterized protein</fullName>
    </submittedName>
</protein>
<name>A0A7J8FIJ5_ROUAE</name>